<evidence type="ECO:0000256" key="8">
    <source>
        <dbReference type="ARBA" id="ARBA00023136"/>
    </source>
</evidence>
<feature type="transmembrane region" description="Helical" evidence="10">
    <location>
        <begin position="282"/>
        <end position="303"/>
    </location>
</feature>
<evidence type="ECO:0000313" key="15">
    <source>
        <dbReference type="Proteomes" id="UP000469440"/>
    </source>
</evidence>
<reference evidence="14 15" key="1">
    <citation type="submission" date="2019-09" db="EMBL/GenBank/DDBJ databases">
        <title>Genome sequence of Clostridium sp. EA1.</title>
        <authorList>
            <person name="Poehlein A."/>
            <person name="Bengelsdorf F.R."/>
            <person name="Daniel R."/>
        </authorList>
    </citation>
    <scope>NUCLEOTIDE SEQUENCE [LARGE SCALE GENOMIC DNA]</scope>
    <source>
        <strain evidence="14 15">EA1</strain>
    </source>
</reference>
<feature type="transmembrane region" description="Helical" evidence="10">
    <location>
        <begin position="409"/>
        <end position="427"/>
    </location>
</feature>
<dbReference type="GO" id="GO:0043952">
    <property type="term" value="P:protein transport by the Sec complex"/>
    <property type="evidence" value="ECO:0007669"/>
    <property type="project" value="UniProtKB-UniRule"/>
</dbReference>
<dbReference type="SUPFAM" id="SSF103491">
    <property type="entry name" value="Preprotein translocase SecY subunit"/>
    <property type="match status" value="1"/>
</dbReference>
<evidence type="ECO:0000256" key="4">
    <source>
        <dbReference type="ARBA" id="ARBA00022692"/>
    </source>
</evidence>
<comment type="subcellular location">
    <subcellularLocation>
        <location evidence="10">Cell membrane</location>
        <topology evidence="10">Multi-pass membrane protein</topology>
    </subcellularLocation>
    <subcellularLocation>
        <location evidence="1 12">Membrane</location>
        <topology evidence="1 12">Multi-pass membrane protein</topology>
    </subcellularLocation>
</comment>
<evidence type="ECO:0000256" key="2">
    <source>
        <dbReference type="ARBA" id="ARBA00005751"/>
    </source>
</evidence>
<dbReference type="InterPro" id="IPR002208">
    <property type="entry name" value="SecY/SEC61-alpha"/>
</dbReference>
<name>A0A6N8I4D3_9FIRM</name>
<comment type="similarity">
    <text evidence="2 10 13">Belongs to the SecY/SEC61-alpha family.</text>
</comment>
<dbReference type="GO" id="GO:0005886">
    <property type="term" value="C:plasma membrane"/>
    <property type="evidence" value="ECO:0007669"/>
    <property type="project" value="UniProtKB-SubCell"/>
</dbReference>
<comment type="caution">
    <text evidence="14">The sequence shown here is derived from an EMBL/GenBank/DDBJ whole genome shotgun (WGS) entry which is preliminary data.</text>
</comment>
<dbReference type="NCBIfam" id="TIGR00967">
    <property type="entry name" value="3a0501s007"/>
    <property type="match status" value="1"/>
</dbReference>
<keyword evidence="8 10" id="KW-0472">Membrane</keyword>
<evidence type="ECO:0000256" key="9">
    <source>
        <dbReference type="ARBA" id="ARBA00039733"/>
    </source>
</evidence>
<dbReference type="PIRSF" id="PIRSF004557">
    <property type="entry name" value="SecY"/>
    <property type="match status" value="1"/>
</dbReference>
<sequence length="444" mass="49327">MFKTIKNAWSIPDLRQKMLFTLFIIVVFRFGAAIPVPFLNTDALKGLMTEVGKTGTALSYLDMLSGGAFANATLFAMSVTPYINSSIVIQLLTVAIPALERMAREGEEGRKRLGAITRYVAIVLALIQGTSYYFYLRNSSYQGTPIAEYTHGWQAVFAAFVIIMTFTAGAALMMWLGEQVNQFGIGNGISILLFAGIVARMPHTIQTLGTFWQAASQDPTSFGKYYFLVPMFAVLFLVIVWVIVFMYDAERRIPVQYAKRVVGRKMYGGQSSHIPIKIGMSGVMPIIFASSILVIPSTIQLFMGDRVATGFWRSFFDAFSSTGWLYSFLYFLLIILFAYFYMTIQYNPIEMANNLRQSNGTIPGIRPGKSTSDYIARVLSKVTFIGSLFLAFIALMPIIFGATTGMSNLSVGGTSILILVGVALETVKQMESQMMMRHYKGFLD</sequence>
<dbReference type="EMBL" id="VWXL01000100">
    <property type="protein sequence ID" value="MVB12617.1"/>
    <property type="molecule type" value="Genomic_DNA"/>
</dbReference>
<gene>
    <name evidence="10 14" type="primary">secY</name>
    <name evidence="14" type="ORF">CAFE_33580</name>
</gene>
<keyword evidence="3 10" id="KW-0813">Transport</keyword>
<feature type="transmembrane region" description="Helical" evidence="10">
    <location>
        <begin position="382"/>
        <end position="403"/>
    </location>
</feature>
<dbReference type="Pfam" id="PF00344">
    <property type="entry name" value="SecY"/>
    <property type="match status" value="1"/>
</dbReference>
<dbReference type="FunFam" id="1.10.3370.10:FF:000001">
    <property type="entry name" value="Preprotein translocase subunit SecY"/>
    <property type="match status" value="1"/>
</dbReference>
<keyword evidence="7 10" id="KW-0811">Translocation</keyword>
<dbReference type="Proteomes" id="UP000469440">
    <property type="component" value="Unassembled WGS sequence"/>
</dbReference>
<dbReference type="GO" id="GO:0006605">
    <property type="term" value="P:protein targeting"/>
    <property type="evidence" value="ECO:0007669"/>
    <property type="project" value="UniProtKB-UniRule"/>
</dbReference>
<evidence type="ECO:0000313" key="14">
    <source>
        <dbReference type="EMBL" id="MVB12617.1"/>
    </source>
</evidence>
<dbReference type="Gene3D" id="1.10.3370.10">
    <property type="entry name" value="SecY subunit domain"/>
    <property type="match status" value="1"/>
</dbReference>
<dbReference type="AlphaFoldDB" id="A0A6N8I4D3"/>
<feature type="transmembrane region" description="Helical" evidence="10">
    <location>
        <begin position="323"/>
        <end position="342"/>
    </location>
</feature>
<evidence type="ECO:0000256" key="5">
    <source>
        <dbReference type="ARBA" id="ARBA00022927"/>
    </source>
</evidence>
<dbReference type="PANTHER" id="PTHR10906">
    <property type="entry name" value="SECY/SEC61-ALPHA FAMILY MEMBER"/>
    <property type="match status" value="1"/>
</dbReference>
<dbReference type="PRINTS" id="PR00303">
    <property type="entry name" value="SECYTRNLCASE"/>
</dbReference>
<evidence type="ECO:0000256" key="6">
    <source>
        <dbReference type="ARBA" id="ARBA00022989"/>
    </source>
</evidence>
<evidence type="ECO:0000256" key="13">
    <source>
        <dbReference type="RuleBase" id="RU004349"/>
    </source>
</evidence>
<keyword evidence="15" id="KW-1185">Reference proteome</keyword>
<feature type="transmembrane region" description="Helical" evidence="10">
    <location>
        <begin position="183"/>
        <end position="205"/>
    </location>
</feature>
<protein>
    <recommendedName>
        <fullName evidence="9 10">Protein translocase subunit SecY</fullName>
    </recommendedName>
</protein>
<evidence type="ECO:0000256" key="10">
    <source>
        <dbReference type="HAMAP-Rule" id="MF_01465"/>
    </source>
</evidence>
<dbReference type="HAMAP" id="MF_01465">
    <property type="entry name" value="SecY"/>
    <property type="match status" value="1"/>
</dbReference>
<feature type="transmembrane region" description="Helical" evidence="10">
    <location>
        <begin position="20"/>
        <end position="39"/>
    </location>
</feature>
<evidence type="ECO:0000256" key="11">
    <source>
        <dbReference type="RuleBase" id="RU000537"/>
    </source>
</evidence>
<accession>A0A6N8I4D3</accession>
<comment type="subunit">
    <text evidence="10">Component of the Sec protein translocase complex. Heterotrimer consisting of SecY, SecE and SecG subunits. The heterotrimers can form oligomers, although 1 heterotrimer is thought to be able to translocate proteins. Interacts with the ribosome. Interacts with SecDF, and other proteins may be involved. Interacts with SecA.</text>
</comment>
<keyword evidence="6 10" id="KW-1133">Transmembrane helix</keyword>
<comment type="function">
    <text evidence="10 11">The central subunit of the protein translocation channel SecYEG. Consists of two halves formed by TMs 1-5 and 6-10. These two domains form a lateral gate at the front which open onto the bilayer between TMs 2 and 7, and are clamped together by SecE at the back. The channel is closed by both a pore ring composed of hydrophobic SecY resides and a short helix (helix 2A) on the extracellular side of the membrane which forms a plug. The plug probably moves laterally to allow the channel to open. The ring and the pore may move independently.</text>
</comment>
<evidence type="ECO:0000256" key="1">
    <source>
        <dbReference type="ARBA" id="ARBA00004141"/>
    </source>
</evidence>
<keyword evidence="5 10" id="KW-0653">Protein transport</keyword>
<dbReference type="InterPro" id="IPR023201">
    <property type="entry name" value="SecY_dom_sf"/>
</dbReference>
<dbReference type="PROSITE" id="PS00756">
    <property type="entry name" value="SECY_2"/>
    <property type="match status" value="1"/>
</dbReference>
<evidence type="ECO:0000256" key="12">
    <source>
        <dbReference type="RuleBase" id="RU003484"/>
    </source>
</evidence>
<feature type="transmembrane region" description="Helical" evidence="10">
    <location>
        <begin position="225"/>
        <end position="247"/>
    </location>
</feature>
<evidence type="ECO:0000256" key="3">
    <source>
        <dbReference type="ARBA" id="ARBA00022448"/>
    </source>
</evidence>
<dbReference type="RefSeq" id="WP_066650256.1">
    <property type="nucleotide sequence ID" value="NZ_VWXL01000100.1"/>
</dbReference>
<evidence type="ECO:0000256" key="7">
    <source>
        <dbReference type="ARBA" id="ARBA00023010"/>
    </source>
</evidence>
<feature type="transmembrane region" description="Helical" evidence="10">
    <location>
        <begin position="68"/>
        <end position="95"/>
    </location>
</feature>
<feature type="transmembrane region" description="Helical" evidence="10">
    <location>
        <begin position="116"/>
        <end position="135"/>
    </location>
</feature>
<dbReference type="InterPro" id="IPR026593">
    <property type="entry name" value="SecY"/>
</dbReference>
<organism evidence="14 15">
    <name type="scientific">Caproicibacter fermentans</name>
    <dbReference type="NCBI Taxonomy" id="2576756"/>
    <lineage>
        <taxon>Bacteria</taxon>
        <taxon>Bacillati</taxon>
        <taxon>Bacillota</taxon>
        <taxon>Clostridia</taxon>
        <taxon>Eubacteriales</taxon>
        <taxon>Acutalibacteraceae</taxon>
        <taxon>Caproicibacter</taxon>
    </lineage>
</organism>
<dbReference type="PROSITE" id="PS00755">
    <property type="entry name" value="SECY_1"/>
    <property type="match status" value="1"/>
</dbReference>
<keyword evidence="10" id="KW-1003">Cell membrane</keyword>
<keyword evidence="4 10" id="KW-0812">Transmembrane</keyword>
<proteinExistence type="inferred from homology"/>
<feature type="transmembrane region" description="Helical" evidence="10">
    <location>
        <begin position="155"/>
        <end position="176"/>
    </location>
</feature>
<dbReference type="InterPro" id="IPR030659">
    <property type="entry name" value="SecY_CS"/>
</dbReference>
<dbReference type="GO" id="GO:0065002">
    <property type="term" value="P:intracellular protein transmembrane transport"/>
    <property type="evidence" value="ECO:0007669"/>
    <property type="project" value="UniProtKB-UniRule"/>
</dbReference>